<dbReference type="GO" id="GO:0005762">
    <property type="term" value="C:mitochondrial large ribosomal subunit"/>
    <property type="evidence" value="ECO:0007669"/>
    <property type="project" value="TreeGrafter"/>
</dbReference>
<dbReference type="PANTHER" id="PTHR46909">
    <property type="entry name" value="39S RIBOSOMAL PROTEIN L36, MITOCHONDRIAL"/>
    <property type="match status" value="1"/>
</dbReference>
<keyword evidence="3" id="KW-0809">Transit peptide</keyword>
<dbReference type="InterPro" id="IPR035977">
    <property type="entry name" value="Ribosomal_bL36_sp"/>
</dbReference>
<gene>
    <name evidence="8" type="ORF">QTO34_013974</name>
</gene>
<evidence type="ECO:0000256" key="4">
    <source>
        <dbReference type="ARBA" id="ARBA00022980"/>
    </source>
</evidence>
<evidence type="ECO:0000313" key="8">
    <source>
        <dbReference type="EMBL" id="KAK1345264.1"/>
    </source>
</evidence>
<sequence>MRTGSREGGGRRRLPFWRRLTAVASPPHCTGAGGDAGAGQGTLLASSGPVLPRFSHNMATLFIRKMVVSAVNPLLQLSRYTMTNYTTTSRALSTLLLGPLRVAVSAGAKPSAAVASPLSCHPLPFLQPTLGFKTKVVLKKRCKDCYLVKRRGRWYIYCKTHPRHKQRQMKRL</sequence>
<organism evidence="8 9">
    <name type="scientific">Cnephaeus nilssonii</name>
    <name type="common">Northern bat</name>
    <name type="synonym">Eptesicus nilssonii</name>
    <dbReference type="NCBI Taxonomy" id="3371016"/>
    <lineage>
        <taxon>Eukaryota</taxon>
        <taxon>Metazoa</taxon>
        <taxon>Chordata</taxon>
        <taxon>Craniata</taxon>
        <taxon>Vertebrata</taxon>
        <taxon>Euteleostomi</taxon>
        <taxon>Mammalia</taxon>
        <taxon>Eutheria</taxon>
        <taxon>Laurasiatheria</taxon>
        <taxon>Chiroptera</taxon>
        <taxon>Yangochiroptera</taxon>
        <taxon>Vespertilionidae</taxon>
        <taxon>Cnephaeus</taxon>
    </lineage>
</organism>
<dbReference type="SUPFAM" id="SSF57840">
    <property type="entry name" value="Ribosomal protein L36"/>
    <property type="match status" value="1"/>
</dbReference>
<evidence type="ECO:0000256" key="6">
    <source>
        <dbReference type="ARBA" id="ARBA00023274"/>
    </source>
</evidence>
<dbReference type="EMBL" id="JAULJE010000003">
    <property type="protein sequence ID" value="KAK1345264.1"/>
    <property type="molecule type" value="Genomic_DNA"/>
</dbReference>
<evidence type="ECO:0000256" key="1">
    <source>
        <dbReference type="ARBA" id="ARBA00004173"/>
    </source>
</evidence>
<dbReference type="Pfam" id="PF00444">
    <property type="entry name" value="Ribosomal_L36"/>
    <property type="match status" value="1"/>
</dbReference>
<dbReference type="InterPro" id="IPR052143">
    <property type="entry name" value="Mitoribosomal_bL36m"/>
</dbReference>
<evidence type="ECO:0000256" key="7">
    <source>
        <dbReference type="RuleBase" id="RU000570"/>
    </source>
</evidence>
<dbReference type="AlphaFoldDB" id="A0AA40I8X5"/>
<dbReference type="PANTHER" id="PTHR46909:SF1">
    <property type="entry name" value="LARGE RIBOSOMAL SUBUNIT PROTEIN BL36M"/>
    <property type="match status" value="1"/>
</dbReference>
<dbReference type="NCBIfam" id="TIGR01022">
    <property type="entry name" value="rpmJ_bact"/>
    <property type="match status" value="1"/>
</dbReference>
<name>A0AA40I8X5_CNENI</name>
<dbReference type="GO" id="GO:0003735">
    <property type="term" value="F:structural constituent of ribosome"/>
    <property type="evidence" value="ECO:0007669"/>
    <property type="project" value="InterPro"/>
</dbReference>
<evidence type="ECO:0000256" key="3">
    <source>
        <dbReference type="ARBA" id="ARBA00022946"/>
    </source>
</evidence>
<reference evidence="8" key="1">
    <citation type="submission" date="2023-06" db="EMBL/GenBank/DDBJ databases">
        <title>Reference genome for the Northern bat (Eptesicus nilssonii), a most northern bat species.</title>
        <authorList>
            <person name="Laine V.N."/>
            <person name="Pulliainen A.T."/>
            <person name="Lilley T.M."/>
        </authorList>
    </citation>
    <scope>NUCLEOTIDE SEQUENCE</scope>
    <source>
        <strain evidence="8">BLF_Eptnil</strain>
        <tissue evidence="8">Kidney</tissue>
    </source>
</reference>
<evidence type="ECO:0000256" key="2">
    <source>
        <dbReference type="ARBA" id="ARBA00007645"/>
    </source>
</evidence>
<dbReference type="GO" id="GO:0006412">
    <property type="term" value="P:translation"/>
    <property type="evidence" value="ECO:0007669"/>
    <property type="project" value="InterPro"/>
</dbReference>
<comment type="caution">
    <text evidence="8">The sequence shown here is derived from an EMBL/GenBank/DDBJ whole genome shotgun (WGS) entry which is preliminary data.</text>
</comment>
<evidence type="ECO:0000313" key="9">
    <source>
        <dbReference type="Proteomes" id="UP001177744"/>
    </source>
</evidence>
<comment type="similarity">
    <text evidence="2 7">Belongs to the bacterial ribosomal protein bL36 family.</text>
</comment>
<dbReference type="InterPro" id="IPR000473">
    <property type="entry name" value="Ribosomal_bL36"/>
</dbReference>
<keyword evidence="6 7" id="KW-0687">Ribonucleoprotein</keyword>
<accession>A0AA40I8X5</accession>
<proteinExistence type="inferred from homology"/>
<dbReference type="HAMAP" id="MF_00251">
    <property type="entry name" value="Ribosomal_bL36"/>
    <property type="match status" value="1"/>
</dbReference>
<keyword evidence="4 7" id="KW-0689">Ribosomal protein</keyword>
<keyword evidence="9" id="KW-1185">Reference proteome</keyword>
<comment type="subcellular location">
    <subcellularLocation>
        <location evidence="1">Mitochondrion</location>
    </subcellularLocation>
</comment>
<keyword evidence="5" id="KW-0496">Mitochondrion</keyword>
<evidence type="ECO:0000256" key="5">
    <source>
        <dbReference type="ARBA" id="ARBA00023128"/>
    </source>
</evidence>
<dbReference type="Proteomes" id="UP001177744">
    <property type="component" value="Unassembled WGS sequence"/>
</dbReference>
<protein>
    <recommendedName>
        <fullName evidence="7">Ribosomal protein</fullName>
    </recommendedName>
</protein>